<keyword evidence="2" id="KW-1185">Reference proteome</keyword>
<protein>
    <submittedName>
        <fullName evidence="1">Uncharacterized protein</fullName>
    </submittedName>
</protein>
<comment type="caution">
    <text evidence="1">The sequence shown here is derived from an EMBL/GenBank/DDBJ whole genome shotgun (WGS) entry which is preliminary data.</text>
</comment>
<evidence type="ECO:0000313" key="2">
    <source>
        <dbReference type="Proteomes" id="UP000317122"/>
    </source>
</evidence>
<organism evidence="1 2">
    <name type="scientific">Mesorhizobium tianshanense</name>
    <dbReference type="NCBI Taxonomy" id="39844"/>
    <lineage>
        <taxon>Bacteria</taxon>
        <taxon>Pseudomonadati</taxon>
        <taxon>Pseudomonadota</taxon>
        <taxon>Alphaproteobacteria</taxon>
        <taxon>Hyphomicrobiales</taxon>
        <taxon>Phyllobacteriaceae</taxon>
        <taxon>Mesorhizobium</taxon>
    </lineage>
</organism>
<sequence length="39" mass="4255">MLTEGLLITTLLRRLVGKDRFVGGAVVHSATSNGNNWRT</sequence>
<name>A0A562P377_9HYPH</name>
<gene>
    <name evidence="1" type="ORF">IQ26_02121</name>
</gene>
<dbReference type="Proteomes" id="UP000317122">
    <property type="component" value="Unassembled WGS sequence"/>
</dbReference>
<proteinExistence type="predicted"/>
<accession>A0A562P377</accession>
<dbReference type="EMBL" id="VLKT01000011">
    <property type="protein sequence ID" value="TWI38700.1"/>
    <property type="molecule type" value="Genomic_DNA"/>
</dbReference>
<reference evidence="1 2" key="1">
    <citation type="journal article" date="2015" name="Stand. Genomic Sci.">
        <title>Genomic Encyclopedia of Bacterial and Archaeal Type Strains, Phase III: the genomes of soil and plant-associated and newly described type strains.</title>
        <authorList>
            <person name="Whitman W.B."/>
            <person name="Woyke T."/>
            <person name="Klenk H.P."/>
            <person name="Zhou Y."/>
            <person name="Lilburn T.G."/>
            <person name="Beck B.J."/>
            <person name="De Vos P."/>
            <person name="Vandamme P."/>
            <person name="Eisen J.A."/>
            <person name="Garrity G."/>
            <person name="Hugenholtz P."/>
            <person name="Kyrpides N.C."/>
        </authorList>
    </citation>
    <scope>NUCLEOTIDE SEQUENCE [LARGE SCALE GENOMIC DNA]</scope>
    <source>
        <strain evidence="1 2">CGMCC 1.2546</strain>
    </source>
</reference>
<dbReference type="AlphaFoldDB" id="A0A562P377"/>
<evidence type="ECO:0000313" key="1">
    <source>
        <dbReference type="EMBL" id="TWI38700.1"/>
    </source>
</evidence>